<feature type="compositionally biased region" description="Basic and acidic residues" evidence="1">
    <location>
        <begin position="106"/>
        <end position="123"/>
    </location>
</feature>
<gene>
    <name evidence="2" type="primary">Contig6852.g7328</name>
    <name evidence="2" type="ORF">STYLEM_4084</name>
</gene>
<name>A0A077ZZQ1_STYLE</name>
<feature type="region of interest" description="Disordered" evidence="1">
    <location>
        <begin position="94"/>
        <end position="123"/>
    </location>
</feature>
<organism evidence="2 3">
    <name type="scientific">Stylonychia lemnae</name>
    <name type="common">Ciliate</name>
    <dbReference type="NCBI Taxonomy" id="5949"/>
    <lineage>
        <taxon>Eukaryota</taxon>
        <taxon>Sar</taxon>
        <taxon>Alveolata</taxon>
        <taxon>Ciliophora</taxon>
        <taxon>Intramacronucleata</taxon>
        <taxon>Spirotrichea</taxon>
        <taxon>Stichotrichia</taxon>
        <taxon>Sporadotrichida</taxon>
        <taxon>Oxytrichidae</taxon>
        <taxon>Stylonychinae</taxon>
        <taxon>Stylonychia</taxon>
    </lineage>
</organism>
<feature type="compositionally biased region" description="Polar residues" evidence="1">
    <location>
        <begin position="847"/>
        <end position="865"/>
    </location>
</feature>
<dbReference type="EMBL" id="CCKQ01003956">
    <property type="protein sequence ID" value="CDW75097.1"/>
    <property type="molecule type" value="Genomic_DNA"/>
</dbReference>
<feature type="region of interest" description="Disordered" evidence="1">
    <location>
        <begin position="832"/>
        <end position="865"/>
    </location>
</feature>
<evidence type="ECO:0000256" key="1">
    <source>
        <dbReference type="SAM" id="MobiDB-lite"/>
    </source>
</evidence>
<dbReference type="Proteomes" id="UP000039865">
    <property type="component" value="Unassembled WGS sequence"/>
</dbReference>
<evidence type="ECO:0000313" key="3">
    <source>
        <dbReference type="Proteomes" id="UP000039865"/>
    </source>
</evidence>
<proteinExistence type="predicted"/>
<sequence>MKPVAINQTPYDQKSQSFSNQIFNQGLHVQVFSKYNNITHDFINQRLPVLNPSLTTQQSPRQKQQMINNLNYNSNNYQQQPSPRQNLVRYKKQQVRYSTNPSSVRRKAEGDMTDIREEAESPRSKFNNERLRKITIDPNNTGPYHNLMDRSNMSTDIRTNHSIINTSEYNTNANVSMSGKKKKSLKHLYESMITTRDRASVNNTNNIQQDTFDTPQLFGRAIQGLHSQRDYVEGSFCLKERSQQHSPIKQYWQKAYQKGSIDQAVSSQNFNPNDSKAFNISMKPQLDEITVADGAILKQTATNQNLHQLNQSTLTQLYKLEAQRLSSSIDNSSSVHDAIKKQNLQKMLLRKKNINLMKLDRIQSKNDAMRVKTLYNFKFSLPRVSLSGHNMSKAEMILEEDKGKSQDKLKAKVKRVLDETSSNFQLNPAMLLLNQNPTTTQAHAIQDSITKLFSTSAHRPKPQVPLRTKLQSSYKFGSPRKETVPGLQIKLGKNNMDQTPQIDSSLEYWSILDKSTSIGTSNTLHNKLSKPISNNKSTDKLAHNTSFNQNPIPLESINGKRLYQLNVFIDRIDSPRKSMKQDSKEGEVEFSFKSRKSFESKSFDRDSFSNPNDFTRKTKLFLKMLNHMTNASMNPEHNIDMTEANKKQAGQSKRNQDIDEEEWIYRAGKAINMKQLRQRLNLQSKVYQEIDFFDNVNTLQGGISRAIPNFSFNQLNQESTNKIGETSRINFNIKSQSISDENCKKILIQSQSNLQDELRLLKLKIKMTDNIITQPTEMDQDVLINQYENNIKQTNFQDKDKLIQFLESNRDHFSNSLDKKQLQQYFNLKIQESNKNSENSPSKRKQLAQSLRQSPGSPGSNENEIVSTKDYLDSIRNSAEFQHNKELYLKKKTIEKVVNYIQKQGVEFATDRIPRVEYK</sequence>
<dbReference type="InParanoid" id="A0A077ZZQ1"/>
<accession>A0A077ZZQ1</accession>
<keyword evidence="3" id="KW-1185">Reference proteome</keyword>
<dbReference type="AlphaFoldDB" id="A0A077ZZQ1"/>
<reference evidence="2 3" key="1">
    <citation type="submission" date="2014-06" db="EMBL/GenBank/DDBJ databases">
        <authorList>
            <person name="Swart Estienne"/>
        </authorList>
    </citation>
    <scope>NUCLEOTIDE SEQUENCE [LARGE SCALE GENOMIC DNA]</scope>
    <source>
        <strain evidence="2 3">130c</strain>
    </source>
</reference>
<protein>
    <submittedName>
        <fullName evidence="2">Uncharacterized protein</fullName>
    </submittedName>
</protein>
<evidence type="ECO:0000313" key="2">
    <source>
        <dbReference type="EMBL" id="CDW75097.1"/>
    </source>
</evidence>